<dbReference type="AlphaFoldDB" id="A0A1Y5XYA8"/>
<protein>
    <submittedName>
        <fullName evidence="1">Uncharacterized protein</fullName>
    </submittedName>
</protein>
<accession>A0A1Y5XYA8</accession>
<keyword evidence="2" id="KW-1185">Reference proteome</keyword>
<organism evidence="1 2">
    <name type="scientific">Kibdelosporangium aridum</name>
    <dbReference type="NCBI Taxonomy" id="2030"/>
    <lineage>
        <taxon>Bacteria</taxon>
        <taxon>Bacillati</taxon>
        <taxon>Actinomycetota</taxon>
        <taxon>Actinomycetes</taxon>
        <taxon>Pseudonocardiales</taxon>
        <taxon>Pseudonocardiaceae</taxon>
        <taxon>Kibdelosporangium</taxon>
    </lineage>
</organism>
<name>A0A1Y5XYA8_KIBAR</name>
<sequence>MDLMLAITLPLAAVIRMWIAYRREVAITRWRTMQIAVALRGVPAKYRPRVINACTHLTQAGTPKTQVGQNR</sequence>
<evidence type="ECO:0000313" key="1">
    <source>
        <dbReference type="EMBL" id="SMD20920.1"/>
    </source>
</evidence>
<proteinExistence type="predicted"/>
<reference evidence="1 2" key="1">
    <citation type="submission" date="2017-04" db="EMBL/GenBank/DDBJ databases">
        <authorList>
            <person name="Afonso C.L."/>
            <person name="Miller P.J."/>
            <person name="Scott M.A."/>
            <person name="Spackman E."/>
            <person name="Goraichik I."/>
            <person name="Dimitrov K.M."/>
            <person name="Suarez D.L."/>
            <person name="Swayne D.E."/>
        </authorList>
    </citation>
    <scope>NUCLEOTIDE SEQUENCE [LARGE SCALE GENOMIC DNA]</scope>
    <source>
        <strain evidence="1 2">DSM 43828</strain>
    </source>
</reference>
<gene>
    <name evidence="1" type="ORF">SAMN05661093_06632</name>
</gene>
<evidence type="ECO:0000313" key="2">
    <source>
        <dbReference type="Proteomes" id="UP000192674"/>
    </source>
</evidence>
<dbReference type="Proteomes" id="UP000192674">
    <property type="component" value="Unassembled WGS sequence"/>
</dbReference>
<dbReference type="EMBL" id="FWXV01000006">
    <property type="protein sequence ID" value="SMD20920.1"/>
    <property type="molecule type" value="Genomic_DNA"/>
</dbReference>